<evidence type="ECO:0000313" key="7">
    <source>
        <dbReference type="Proteomes" id="UP001235064"/>
    </source>
</evidence>
<evidence type="ECO:0000259" key="5">
    <source>
        <dbReference type="SMART" id="SM00997"/>
    </source>
</evidence>
<dbReference type="Proteomes" id="UP001235064">
    <property type="component" value="Unassembled WGS sequence"/>
</dbReference>
<name>A0ABT7MZE5_9MICO</name>
<keyword evidence="4" id="KW-0520">NAD</keyword>
<dbReference type="PANTHER" id="PTHR23420">
    <property type="entry name" value="ADENOSYLHOMOCYSTEINASE"/>
    <property type="match status" value="1"/>
</dbReference>
<evidence type="ECO:0000256" key="2">
    <source>
        <dbReference type="ARBA" id="ARBA00007122"/>
    </source>
</evidence>
<dbReference type="EMBL" id="JASXSZ010000003">
    <property type="protein sequence ID" value="MDL9979820.1"/>
    <property type="molecule type" value="Genomic_DNA"/>
</dbReference>
<dbReference type="Gene3D" id="3.40.50.1480">
    <property type="entry name" value="Adenosylhomocysteinase-like"/>
    <property type="match status" value="1"/>
</dbReference>
<dbReference type="PANTHER" id="PTHR23420:SF0">
    <property type="entry name" value="ADENOSYLHOMOCYSTEINASE"/>
    <property type="match status" value="1"/>
</dbReference>
<dbReference type="Pfam" id="PF05221">
    <property type="entry name" value="AdoHcyase"/>
    <property type="match status" value="1"/>
</dbReference>
<dbReference type="RefSeq" id="WP_286288751.1">
    <property type="nucleotide sequence ID" value="NZ_JASXSZ010000003.1"/>
</dbReference>
<evidence type="ECO:0000256" key="1">
    <source>
        <dbReference type="ARBA" id="ARBA00001911"/>
    </source>
</evidence>
<dbReference type="InterPro" id="IPR015878">
    <property type="entry name" value="Ado_hCys_hydrolase_NAD-bd"/>
</dbReference>
<dbReference type="SMART" id="SM00996">
    <property type="entry name" value="AdoHcyase"/>
    <property type="match status" value="1"/>
</dbReference>
<dbReference type="InterPro" id="IPR042172">
    <property type="entry name" value="Adenosylhomocyst_ase-like_sf"/>
</dbReference>
<dbReference type="SUPFAM" id="SSF52283">
    <property type="entry name" value="Formate/glycerate dehydrogenase catalytic domain-like"/>
    <property type="match status" value="1"/>
</dbReference>
<comment type="caution">
    <text evidence="6">The sequence shown here is derived from an EMBL/GenBank/DDBJ whole genome shotgun (WGS) entry which is preliminary data.</text>
</comment>
<evidence type="ECO:0000256" key="3">
    <source>
        <dbReference type="ARBA" id="ARBA00022563"/>
    </source>
</evidence>
<protein>
    <submittedName>
        <fullName evidence="6">Adenosylhomocysteinase</fullName>
    </submittedName>
</protein>
<sequence length="479" mass="49645">MTDARATAEHLIRRFARQTNLLVAGRAVRVIGDDDTAHALREMLRALGAIDAETADALVFTPEPLLAGAPLPDRGDAAGRVDFAGAHMPVSRAQAARLAEDGTVRGVRIGIAMVLEPKTAQLALLLRDAGAEVAVYAHPDEIAVAVADVLRDRGIPVDGDPALTGRAERDAAIAFLRRGHDLLLDDGSHLIRLAHEERLVDGLVGAAEETTSGLAPLRAMQDAGVLCIPVVAVNDAPMKTSFDNRYGTGQSCVFAIADVLDGVGLSVRDQPAVVVGYGPVGVGVAAHLAALGAEVGVAETDPVRALQAAHDGHRVGPLMDLAPGALVVSATGAPYTIGADVLAVARIVAVAGGVPGEVDLDEGMLHPVLSPGGDLLAHLERHGVDGALVIDRGGCVNLTAGEGNPIEIMDLSFAVQLAAVAHLVREPLEPGVHRLPADVDASVARTALQARGQRIDARGSRQQIAEADWRSRRYAGSRA</sequence>
<proteinExistence type="inferred from homology"/>
<accession>A0ABT7MZE5</accession>
<dbReference type="Gene3D" id="3.40.50.720">
    <property type="entry name" value="NAD(P)-binding Rossmann-like Domain"/>
    <property type="match status" value="1"/>
</dbReference>
<evidence type="ECO:0000256" key="4">
    <source>
        <dbReference type="ARBA" id="ARBA00023027"/>
    </source>
</evidence>
<comment type="cofactor">
    <cofactor evidence="1">
        <name>NAD(+)</name>
        <dbReference type="ChEBI" id="CHEBI:57540"/>
    </cofactor>
</comment>
<gene>
    <name evidence="6" type="ORF">QSV35_10810</name>
</gene>
<dbReference type="SMART" id="SM00997">
    <property type="entry name" value="AdoHcyase_NAD"/>
    <property type="match status" value="1"/>
</dbReference>
<reference evidence="6 7" key="1">
    <citation type="submission" date="2023-06" db="EMBL/GenBank/DDBJ databases">
        <title>Microbacterium sp. nov., isolated from a waste landfill.</title>
        <authorList>
            <person name="Wen W."/>
        </authorList>
    </citation>
    <scope>NUCLEOTIDE SEQUENCE [LARGE SCALE GENOMIC DNA]</scope>
    <source>
        <strain evidence="6 7">ASV49</strain>
    </source>
</reference>
<dbReference type="InterPro" id="IPR036291">
    <property type="entry name" value="NAD(P)-bd_dom_sf"/>
</dbReference>
<dbReference type="Pfam" id="PF00670">
    <property type="entry name" value="AdoHcyase_NAD"/>
    <property type="match status" value="1"/>
</dbReference>
<organism evidence="6 7">
    <name type="scientific">Microbacterium candidum</name>
    <dbReference type="NCBI Taxonomy" id="3041922"/>
    <lineage>
        <taxon>Bacteria</taxon>
        <taxon>Bacillati</taxon>
        <taxon>Actinomycetota</taxon>
        <taxon>Actinomycetes</taxon>
        <taxon>Micrococcales</taxon>
        <taxon>Microbacteriaceae</taxon>
        <taxon>Microbacterium</taxon>
    </lineage>
</organism>
<evidence type="ECO:0000313" key="6">
    <source>
        <dbReference type="EMBL" id="MDL9979820.1"/>
    </source>
</evidence>
<keyword evidence="7" id="KW-1185">Reference proteome</keyword>
<dbReference type="InterPro" id="IPR000043">
    <property type="entry name" value="Adenosylhomocysteinase-like"/>
</dbReference>
<dbReference type="SUPFAM" id="SSF51735">
    <property type="entry name" value="NAD(P)-binding Rossmann-fold domains"/>
    <property type="match status" value="1"/>
</dbReference>
<keyword evidence="3" id="KW-0554">One-carbon metabolism</keyword>
<comment type="similarity">
    <text evidence="2">Belongs to the adenosylhomocysteinase family.</text>
</comment>
<feature type="domain" description="S-adenosyl-L-homocysteine hydrolase NAD binding" evidence="5">
    <location>
        <begin position="244"/>
        <end position="403"/>
    </location>
</feature>